<evidence type="ECO:0000256" key="1">
    <source>
        <dbReference type="ARBA" id="ARBA00023002"/>
    </source>
</evidence>
<dbReference type="GO" id="GO:0008942">
    <property type="term" value="F:nitrite reductase [NAD(P)H] activity"/>
    <property type="evidence" value="ECO:0007669"/>
    <property type="project" value="InterPro"/>
</dbReference>
<dbReference type="GO" id="GO:0042128">
    <property type="term" value="P:nitrate assimilation"/>
    <property type="evidence" value="ECO:0007669"/>
    <property type="project" value="UniProtKB-KW"/>
</dbReference>
<dbReference type="InterPro" id="IPR012748">
    <property type="entry name" value="Rieske-like_NirD"/>
</dbReference>
<proteinExistence type="predicted"/>
<evidence type="ECO:0000256" key="2">
    <source>
        <dbReference type="ARBA" id="ARBA00023063"/>
    </source>
</evidence>
<keyword evidence="2" id="KW-0534">Nitrate assimilation</keyword>
<dbReference type="InterPro" id="IPR036922">
    <property type="entry name" value="Rieske_2Fe-2S_sf"/>
</dbReference>
<dbReference type="Proteomes" id="UP001165080">
    <property type="component" value="Unassembled WGS sequence"/>
</dbReference>
<reference evidence="5 6" key="1">
    <citation type="journal article" date="2023" name="Commun. Biol.">
        <title>Reorganization of the ancestral sex-determining regions during the evolution of trioecy in Pleodorina starrii.</title>
        <authorList>
            <person name="Takahashi K."/>
            <person name="Suzuki S."/>
            <person name="Kawai-Toyooka H."/>
            <person name="Yamamoto K."/>
            <person name="Hamaji T."/>
            <person name="Ootsuki R."/>
            <person name="Yamaguchi H."/>
            <person name="Kawachi M."/>
            <person name="Higashiyama T."/>
            <person name="Nozaki H."/>
        </authorList>
    </citation>
    <scope>NUCLEOTIDE SEQUENCE [LARGE SCALE GENOMIC DNA]</scope>
    <source>
        <strain evidence="5 6">NIES-4479</strain>
    </source>
</reference>
<dbReference type="SUPFAM" id="SSF50022">
    <property type="entry name" value="ISP domain"/>
    <property type="match status" value="1"/>
</dbReference>
<feature type="region of interest" description="Disordered" evidence="3">
    <location>
        <begin position="31"/>
        <end position="56"/>
    </location>
</feature>
<evidence type="ECO:0000259" key="4">
    <source>
        <dbReference type="Pfam" id="PF13806"/>
    </source>
</evidence>
<dbReference type="Gene3D" id="2.102.10.10">
    <property type="entry name" value="Rieske [2Fe-2S] iron-sulphur domain"/>
    <property type="match status" value="1"/>
</dbReference>
<comment type="caution">
    <text evidence="5">The sequence shown here is derived from an EMBL/GenBank/DDBJ whole genome shotgun (WGS) entry which is preliminary data.</text>
</comment>
<feature type="domain" description="Rieske-like [2Fe-2S]" evidence="4">
    <location>
        <begin position="90"/>
        <end position="213"/>
    </location>
</feature>
<name>A0A9W6BVH6_9CHLO</name>
<sequence length="217" mass="23488">MKVTTFQSAQRGPTVVNRKSTCCRAGTGFGKTAGKKDSSKSNDSGSGVYTAPRTKKRVNLAEELGNNRKEVPVAAVTGPVDPERDLSKGNWFQLANISDFAGDKKRKICELKGSKKTVVLHMFKDTLYAMDAFSTAYQYPLIDGKLEDGPEGPTIETPLDGTVYDLKTGKVLKWCPSDGSPVRGLLRTLKASVTPVDLPVYPVLVKQDGGVMVRMSV</sequence>
<evidence type="ECO:0000313" key="6">
    <source>
        <dbReference type="Proteomes" id="UP001165080"/>
    </source>
</evidence>
<keyword evidence="1" id="KW-0560">Oxidoreductase</keyword>
<dbReference type="GO" id="GO:0051537">
    <property type="term" value="F:2 iron, 2 sulfur cluster binding"/>
    <property type="evidence" value="ECO:0007669"/>
    <property type="project" value="InterPro"/>
</dbReference>
<dbReference type="EMBL" id="BRXU01000023">
    <property type="protein sequence ID" value="GLC58595.1"/>
    <property type="molecule type" value="Genomic_DNA"/>
</dbReference>
<dbReference type="Pfam" id="PF13806">
    <property type="entry name" value="Rieske_2"/>
    <property type="match status" value="1"/>
</dbReference>
<dbReference type="AlphaFoldDB" id="A0A9W6BVH6"/>
<organism evidence="5 6">
    <name type="scientific">Pleodorina starrii</name>
    <dbReference type="NCBI Taxonomy" id="330485"/>
    <lineage>
        <taxon>Eukaryota</taxon>
        <taxon>Viridiplantae</taxon>
        <taxon>Chlorophyta</taxon>
        <taxon>core chlorophytes</taxon>
        <taxon>Chlorophyceae</taxon>
        <taxon>CS clade</taxon>
        <taxon>Chlamydomonadales</taxon>
        <taxon>Volvocaceae</taxon>
        <taxon>Pleodorina</taxon>
    </lineage>
</organism>
<protein>
    <recommendedName>
        <fullName evidence="4">Rieske-like [2Fe-2S] domain-containing protein</fullName>
    </recommendedName>
</protein>
<evidence type="ECO:0000313" key="5">
    <source>
        <dbReference type="EMBL" id="GLC58595.1"/>
    </source>
</evidence>
<accession>A0A9W6BVH6</accession>
<evidence type="ECO:0000256" key="3">
    <source>
        <dbReference type="SAM" id="MobiDB-lite"/>
    </source>
</evidence>
<gene>
    <name evidence="5" type="primary">PLEST005235</name>
    <name evidence="5" type="ORF">PLESTB_001378500</name>
</gene>
<keyword evidence="6" id="KW-1185">Reference proteome</keyword>
<dbReference type="OrthoDB" id="1910064at2759"/>